<gene>
    <name evidence="2" type="ORF">HNY73_013440</name>
</gene>
<dbReference type="Proteomes" id="UP000807504">
    <property type="component" value="Unassembled WGS sequence"/>
</dbReference>
<keyword evidence="1" id="KW-0812">Transmembrane</keyword>
<evidence type="ECO:0000256" key="1">
    <source>
        <dbReference type="SAM" id="Phobius"/>
    </source>
</evidence>
<keyword evidence="1" id="KW-0472">Membrane</keyword>
<accession>A0A8T0F2R7</accession>
<dbReference type="EMBL" id="JABXBU010001863">
    <property type="protein sequence ID" value="KAF8783249.1"/>
    <property type="molecule type" value="Genomic_DNA"/>
</dbReference>
<dbReference type="AlphaFoldDB" id="A0A8T0F2R7"/>
<sequence length="222" mass="24686">MESAPLHYEKLGQGLTHPDIPRRAEPDATMSCRCIEKYTRSAQRHSKRSARFSPIEMEKDPTSQVIWIFLTNLCFTCMLTKLQTVITLLEFLVLLVIGTFVLRCVTIVLQKIWLHFNDAMIAQTETSPPVHPYPAHENLQPVAQELLFNSPVNYPNNIQTNSTASNYAVPGTSSTQFGAAGASFVSGIPHCAHRTTLKSPVTTLRDKNSDASSFQARPNVSN</sequence>
<feature type="transmembrane region" description="Helical" evidence="1">
    <location>
        <begin position="65"/>
        <end position="82"/>
    </location>
</feature>
<protein>
    <submittedName>
        <fullName evidence="2">Uncharacterized protein</fullName>
    </submittedName>
</protein>
<proteinExistence type="predicted"/>
<organism evidence="2 3">
    <name type="scientific">Argiope bruennichi</name>
    <name type="common">Wasp spider</name>
    <name type="synonym">Aranea bruennichi</name>
    <dbReference type="NCBI Taxonomy" id="94029"/>
    <lineage>
        <taxon>Eukaryota</taxon>
        <taxon>Metazoa</taxon>
        <taxon>Ecdysozoa</taxon>
        <taxon>Arthropoda</taxon>
        <taxon>Chelicerata</taxon>
        <taxon>Arachnida</taxon>
        <taxon>Araneae</taxon>
        <taxon>Araneomorphae</taxon>
        <taxon>Entelegynae</taxon>
        <taxon>Araneoidea</taxon>
        <taxon>Araneidae</taxon>
        <taxon>Argiope</taxon>
    </lineage>
</organism>
<name>A0A8T0F2R7_ARGBR</name>
<keyword evidence="1" id="KW-1133">Transmembrane helix</keyword>
<reference evidence="2" key="2">
    <citation type="submission" date="2020-06" db="EMBL/GenBank/DDBJ databases">
        <authorList>
            <person name="Sheffer M."/>
        </authorList>
    </citation>
    <scope>NUCLEOTIDE SEQUENCE</scope>
</reference>
<evidence type="ECO:0000313" key="2">
    <source>
        <dbReference type="EMBL" id="KAF8783249.1"/>
    </source>
</evidence>
<reference evidence="2" key="1">
    <citation type="journal article" date="2020" name="bioRxiv">
        <title>Chromosome-level reference genome of the European wasp spider Argiope bruennichi: a resource for studies on range expansion and evolutionary adaptation.</title>
        <authorList>
            <person name="Sheffer M.M."/>
            <person name="Hoppe A."/>
            <person name="Krehenwinkel H."/>
            <person name="Uhl G."/>
            <person name="Kuss A.W."/>
            <person name="Jensen L."/>
            <person name="Jensen C."/>
            <person name="Gillespie R.G."/>
            <person name="Hoff K.J."/>
            <person name="Prost S."/>
        </authorList>
    </citation>
    <scope>NUCLEOTIDE SEQUENCE</scope>
</reference>
<keyword evidence="3" id="KW-1185">Reference proteome</keyword>
<comment type="caution">
    <text evidence="2">The sequence shown here is derived from an EMBL/GenBank/DDBJ whole genome shotgun (WGS) entry which is preliminary data.</text>
</comment>
<evidence type="ECO:0000313" key="3">
    <source>
        <dbReference type="Proteomes" id="UP000807504"/>
    </source>
</evidence>
<feature type="transmembrane region" description="Helical" evidence="1">
    <location>
        <begin position="88"/>
        <end position="109"/>
    </location>
</feature>